<name>A0A9P5Z7L3_9AGAR</name>
<dbReference type="Pfam" id="PF12937">
    <property type="entry name" value="F-box-like"/>
    <property type="match status" value="1"/>
</dbReference>
<organism evidence="2 3">
    <name type="scientific">Pholiota conissans</name>
    <dbReference type="NCBI Taxonomy" id="109636"/>
    <lineage>
        <taxon>Eukaryota</taxon>
        <taxon>Fungi</taxon>
        <taxon>Dikarya</taxon>
        <taxon>Basidiomycota</taxon>
        <taxon>Agaricomycotina</taxon>
        <taxon>Agaricomycetes</taxon>
        <taxon>Agaricomycetidae</taxon>
        <taxon>Agaricales</taxon>
        <taxon>Agaricineae</taxon>
        <taxon>Strophariaceae</taxon>
        <taxon>Pholiota</taxon>
    </lineage>
</organism>
<evidence type="ECO:0000313" key="3">
    <source>
        <dbReference type="Proteomes" id="UP000807469"/>
    </source>
</evidence>
<dbReference type="AlphaFoldDB" id="A0A9P5Z7L3"/>
<evidence type="ECO:0000313" key="2">
    <source>
        <dbReference type="EMBL" id="KAF9480916.1"/>
    </source>
</evidence>
<dbReference type="EMBL" id="MU155186">
    <property type="protein sequence ID" value="KAF9480916.1"/>
    <property type="molecule type" value="Genomic_DNA"/>
</dbReference>
<dbReference type="SMART" id="SM00256">
    <property type="entry name" value="FBOX"/>
    <property type="match status" value="1"/>
</dbReference>
<dbReference type="OrthoDB" id="3068749at2759"/>
<dbReference type="Proteomes" id="UP000807469">
    <property type="component" value="Unassembled WGS sequence"/>
</dbReference>
<dbReference type="Gene3D" id="1.20.1280.50">
    <property type="match status" value="1"/>
</dbReference>
<dbReference type="InterPro" id="IPR001810">
    <property type="entry name" value="F-box_dom"/>
</dbReference>
<protein>
    <recommendedName>
        <fullName evidence="1">F-box domain-containing protein</fullName>
    </recommendedName>
</protein>
<reference evidence="2" key="1">
    <citation type="submission" date="2020-11" db="EMBL/GenBank/DDBJ databases">
        <authorList>
            <consortium name="DOE Joint Genome Institute"/>
            <person name="Ahrendt S."/>
            <person name="Riley R."/>
            <person name="Andreopoulos W."/>
            <person name="Labutti K."/>
            <person name="Pangilinan J."/>
            <person name="Ruiz-Duenas F.J."/>
            <person name="Barrasa J.M."/>
            <person name="Sanchez-Garcia M."/>
            <person name="Camarero S."/>
            <person name="Miyauchi S."/>
            <person name="Serrano A."/>
            <person name="Linde D."/>
            <person name="Babiker R."/>
            <person name="Drula E."/>
            <person name="Ayuso-Fernandez I."/>
            <person name="Pacheco R."/>
            <person name="Padilla G."/>
            <person name="Ferreira P."/>
            <person name="Barriuso J."/>
            <person name="Kellner H."/>
            <person name="Castanera R."/>
            <person name="Alfaro M."/>
            <person name="Ramirez L."/>
            <person name="Pisabarro A.G."/>
            <person name="Kuo A."/>
            <person name="Tritt A."/>
            <person name="Lipzen A."/>
            <person name="He G."/>
            <person name="Yan M."/>
            <person name="Ng V."/>
            <person name="Cullen D."/>
            <person name="Martin F."/>
            <person name="Rosso M.-N."/>
            <person name="Henrissat B."/>
            <person name="Hibbett D."/>
            <person name="Martinez A.T."/>
            <person name="Grigoriev I.V."/>
        </authorList>
    </citation>
    <scope>NUCLEOTIDE SEQUENCE</scope>
    <source>
        <strain evidence="2">CIRM-BRFM 674</strain>
    </source>
</reference>
<keyword evidence="3" id="KW-1185">Reference proteome</keyword>
<evidence type="ECO:0000259" key="1">
    <source>
        <dbReference type="PROSITE" id="PS50181"/>
    </source>
</evidence>
<dbReference type="InterPro" id="IPR036047">
    <property type="entry name" value="F-box-like_dom_sf"/>
</dbReference>
<sequence length="509" mass="58585">MQQSLHRNGLELLTFPNELLVEILGHLSWRNILVVRRTCKLLFDVSKSRAIWVSLFLRFSREGTVPPVLDRPLKRYTVAELENIVLKRISSEVRWAHSEKPHEWKFRAQYPSDEDCVLLLDGGRWLLAMFQENAKWGRVYVYDLDGKACPKIIISLGIEGRMDQFNSWHMDADRDLNNDDSSLSFTLCLTSTYRPADDLGRDSGSDRPVNGVYIYRLTVKGQGHNAVLKAHKLKHLRDSQLATDDCLVYSVALRGEYLVRYRNPPNPGSIMEQFYTFEVYNWALSNNSVHYKACVDGIHRIQLDDNPLLLRDGKLLVFSSPVVSVYDIANLEPSPIGAVDIPTLESYWQFTDFSHSHQVHFSRPYRDSLASRVSVVLDNHVFGFTIPHDIQKNPSWQQLSESIFPPDELLYCVGINKIYFFEESQLGNGKGTVKTEGLLWDKGEGDKGCFLSELPLDLPVKHLSQRQFEPPLRPWYDDVAPLFDESSNRIVTFSNKSWILLDFAYRQPQ</sequence>
<comment type="caution">
    <text evidence="2">The sequence shown here is derived from an EMBL/GenBank/DDBJ whole genome shotgun (WGS) entry which is preliminary data.</text>
</comment>
<gene>
    <name evidence="2" type="ORF">BDN70DRAFT_920158</name>
</gene>
<feature type="domain" description="F-box" evidence="1">
    <location>
        <begin position="9"/>
        <end position="55"/>
    </location>
</feature>
<dbReference type="PROSITE" id="PS50181">
    <property type="entry name" value="FBOX"/>
    <property type="match status" value="1"/>
</dbReference>
<accession>A0A9P5Z7L3</accession>
<proteinExistence type="predicted"/>
<dbReference type="SUPFAM" id="SSF81383">
    <property type="entry name" value="F-box domain"/>
    <property type="match status" value="1"/>
</dbReference>